<sequence length="633" mass="71231">MTSLLPRYVSRLDFKSYDDFRENLKILVPENFNFAYDVVDVYAAECPDKCALVWCNDHGEAKTISFKELKKLSDKAANLFQGFGIKKGDTAMLTLKSRWEFWVCMVGLNKLGAISIPSTHMLKAKDFLYRIKKADLKLIVCIGENGVPAEFDAAHREAGEVPLVKALVGSRDLNREGWINFDLELERASETFVRPKGDQATKNDDILLAYFTSGTTGYPKLVKHDQTYPLGHILTAKFWQNVEDDGLHYTVADTGWAKCAWGKIFGQWIAGSAVFVYDYDRFDAGRMMDEMGKYGVTTFCAPPTIFRFMIKSDMSRYDFSRLKYAVTAGEPLNPSVYESFLETTGLRLMEGYGQTETVVCISNYPWMEAKPGSMGKPAAGYDILLVGKNDKICEVGEEGEIVIRTDKGKPVGLFTDYHMDPDKTQNTWHDDYYHTGDTAWRDEDGYFWFIGRTDDMIKSSGYRVGPFEVESALMSHPAVLEVAITGVPDPIRGQVVKATVVLTQGFSPSEELKRELQDHVKKVTAPYKYPRIVEFVDELPKTISGKIRRVEIRDKDKPYPVINSLECKACERCVEACPAGVLKMGSELNVRGYNYVLYSGDGCIGCAACYYTCPEPLAIEVHVPQKEKSAQES</sequence>
<dbReference type="Pfam" id="PF00501">
    <property type="entry name" value="AMP-binding"/>
    <property type="match status" value="1"/>
</dbReference>
<dbReference type="Gene3D" id="3.30.70.20">
    <property type="match status" value="1"/>
</dbReference>
<gene>
    <name evidence="6" type="ORF">ASZ90_013210</name>
</gene>
<evidence type="ECO:0000256" key="4">
    <source>
        <dbReference type="ARBA" id="ARBA00022840"/>
    </source>
</evidence>
<dbReference type="PANTHER" id="PTHR43605:SF10">
    <property type="entry name" value="ACYL-COA SYNTHETASE MEDIUM CHAIN FAMILY MEMBER 3"/>
    <property type="match status" value="1"/>
</dbReference>
<dbReference type="GO" id="GO:0006637">
    <property type="term" value="P:acyl-CoA metabolic process"/>
    <property type="evidence" value="ECO:0007669"/>
    <property type="project" value="TreeGrafter"/>
</dbReference>
<dbReference type="GO" id="GO:0004321">
    <property type="term" value="F:fatty-acyl-CoA synthase activity"/>
    <property type="evidence" value="ECO:0007669"/>
    <property type="project" value="TreeGrafter"/>
</dbReference>
<dbReference type="FunFam" id="3.30.300.30:FF:000005">
    <property type="entry name" value="Acyl-coenzyme A synthetase ACSM5, mitochondrial"/>
    <property type="match status" value="1"/>
</dbReference>
<evidence type="ECO:0000256" key="3">
    <source>
        <dbReference type="ARBA" id="ARBA00022741"/>
    </source>
</evidence>
<dbReference type="InterPro" id="IPR025110">
    <property type="entry name" value="AMP-bd_C"/>
</dbReference>
<dbReference type="GO" id="GO:0015645">
    <property type="term" value="F:fatty acid ligase activity"/>
    <property type="evidence" value="ECO:0007669"/>
    <property type="project" value="TreeGrafter"/>
</dbReference>
<organism evidence="6">
    <name type="scientific">hydrocarbon metagenome</name>
    <dbReference type="NCBI Taxonomy" id="938273"/>
    <lineage>
        <taxon>unclassified sequences</taxon>
        <taxon>metagenomes</taxon>
        <taxon>ecological metagenomes</taxon>
    </lineage>
</organism>
<accession>A0A0W8F8B7</accession>
<dbReference type="SUPFAM" id="SSF56801">
    <property type="entry name" value="Acetyl-CoA synthetase-like"/>
    <property type="match status" value="1"/>
</dbReference>
<keyword evidence="3" id="KW-0547">Nucleotide-binding</keyword>
<dbReference type="EMBL" id="LNQE01001462">
    <property type="protein sequence ID" value="KUG17113.1"/>
    <property type="molecule type" value="Genomic_DNA"/>
</dbReference>
<name>A0A0W8F8B7_9ZZZZ</name>
<evidence type="ECO:0000259" key="5">
    <source>
        <dbReference type="PROSITE" id="PS51379"/>
    </source>
</evidence>
<reference evidence="6" key="1">
    <citation type="journal article" date="2015" name="Proc. Natl. Acad. Sci. U.S.A.">
        <title>Networks of energetic and metabolic interactions define dynamics in microbial communities.</title>
        <authorList>
            <person name="Embree M."/>
            <person name="Liu J.K."/>
            <person name="Al-Bassam M.M."/>
            <person name="Zengler K."/>
        </authorList>
    </citation>
    <scope>NUCLEOTIDE SEQUENCE</scope>
</reference>
<dbReference type="PROSITE" id="PS00198">
    <property type="entry name" value="4FE4S_FER_1"/>
    <property type="match status" value="2"/>
</dbReference>
<dbReference type="AlphaFoldDB" id="A0A0W8F8B7"/>
<dbReference type="GO" id="GO:0016405">
    <property type="term" value="F:CoA-ligase activity"/>
    <property type="evidence" value="ECO:0007669"/>
    <property type="project" value="UniProtKB-ARBA"/>
</dbReference>
<evidence type="ECO:0000313" key="6">
    <source>
        <dbReference type="EMBL" id="KUG17113.1"/>
    </source>
</evidence>
<proteinExistence type="inferred from homology"/>
<dbReference type="SUPFAM" id="SSF54862">
    <property type="entry name" value="4Fe-4S ferredoxins"/>
    <property type="match status" value="1"/>
</dbReference>
<dbReference type="InterPro" id="IPR000873">
    <property type="entry name" value="AMP-dep_synth/lig_dom"/>
</dbReference>
<dbReference type="InterPro" id="IPR045851">
    <property type="entry name" value="AMP-bd_C_sf"/>
</dbReference>
<comment type="caution">
    <text evidence="6">The sequence shown here is derived from an EMBL/GenBank/DDBJ whole genome shotgun (WGS) entry which is preliminary data.</text>
</comment>
<dbReference type="Gene3D" id="3.30.300.30">
    <property type="match status" value="1"/>
</dbReference>
<dbReference type="PROSITE" id="PS51379">
    <property type="entry name" value="4FE4S_FER_2"/>
    <property type="match status" value="2"/>
</dbReference>
<dbReference type="InterPro" id="IPR042099">
    <property type="entry name" value="ANL_N_sf"/>
</dbReference>
<comment type="similarity">
    <text evidence="1">Belongs to the ATP-dependent AMP-binding enzyme family.</text>
</comment>
<feature type="domain" description="4Fe-4S ferredoxin-type" evidence="5">
    <location>
        <begin position="594"/>
        <end position="624"/>
    </location>
</feature>
<dbReference type="GO" id="GO:0005524">
    <property type="term" value="F:ATP binding"/>
    <property type="evidence" value="ECO:0007669"/>
    <property type="project" value="UniProtKB-KW"/>
</dbReference>
<dbReference type="InterPro" id="IPR051087">
    <property type="entry name" value="Mitochondrial_ACSM"/>
</dbReference>
<keyword evidence="4" id="KW-0067">ATP-binding</keyword>
<dbReference type="InterPro" id="IPR017900">
    <property type="entry name" value="4Fe4S_Fe_S_CS"/>
</dbReference>
<feature type="domain" description="4Fe-4S ferredoxin-type" evidence="5">
    <location>
        <begin position="558"/>
        <end position="587"/>
    </location>
</feature>
<keyword evidence="2 6" id="KW-0436">Ligase</keyword>
<evidence type="ECO:0000256" key="2">
    <source>
        <dbReference type="ARBA" id="ARBA00022598"/>
    </source>
</evidence>
<evidence type="ECO:0000256" key="1">
    <source>
        <dbReference type="ARBA" id="ARBA00006432"/>
    </source>
</evidence>
<dbReference type="GO" id="GO:0006633">
    <property type="term" value="P:fatty acid biosynthetic process"/>
    <property type="evidence" value="ECO:0007669"/>
    <property type="project" value="TreeGrafter"/>
</dbReference>
<dbReference type="InterPro" id="IPR017896">
    <property type="entry name" value="4Fe4S_Fe-S-bd"/>
</dbReference>
<dbReference type="Pfam" id="PF12838">
    <property type="entry name" value="Fer4_7"/>
    <property type="match status" value="1"/>
</dbReference>
<dbReference type="PANTHER" id="PTHR43605">
    <property type="entry name" value="ACYL-COENZYME A SYNTHETASE"/>
    <property type="match status" value="1"/>
</dbReference>
<protein>
    <submittedName>
        <fullName evidence="6">Acyl-coenzyme a synthetase/amp-(Fatty) acid ligase</fullName>
    </submittedName>
</protein>
<dbReference type="Pfam" id="PF13193">
    <property type="entry name" value="AMP-binding_C"/>
    <property type="match status" value="1"/>
</dbReference>
<dbReference type="Gene3D" id="3.40.50.12780">
    <property type="entry name" value="N-terminal domain of ligase-like"/>
    <property type="match status" value="1"/>
</dbReference>